<gene>
    <name evidence="3" type="ORF">SAMN04487894_113100</name>
</gene>
<feature type="domain" description="Glycoside hydrolase family 29 N-terminal" evidence="2">
    <location>
        <begin position="39"/>
        <end position="74"/>
    </location>
</feature>
<keyword evidence="1" id="KW-0812">Transmembrane</keyword>
<name>A0A1G6XJH1_NIADE</name>
<feature type="transmembrane region" description="Helical" evidence="1">
    <location>
        <begin position="21"/>
        <end position="39"/>
    </location>
</feature>
<dbReference type="InterPro" id="IPR017853">
    <property type="entry name" value="GH"/>
</dbReference>
<proteinExistence type="predicted"/>
<protein>
    <submittedName>
        <fullName evidence="3">Alpha-L-fucosidase</fullName>
    </submittedName>
</protein>
<dbReference type="Proteomes" id="UP000198757">
    <property type="component" value="Unassembled WGS sequence"/>
</dbReference>
<dbReference type="EMBL" id="FMZO01000013">
    <property type="protein sequence ID" value="SDD78348.1"/>
    <property type="molecule type" value="Genomic_DNA"/>
</dbReference>
<dbReference type="STRING" id="1285928.SAMN04487894_113100"/>
<organism evidence="3 4">
    <name type="scientific">Niabella drilacis (strain DSM 25811 / CCM 8410 / CCUG 62505 / LMG 26954 / E90)</name>
    <dbReference type="NCBI Taxonomy" id="1285928"/>
    <lineage>
        <taxon>Bacteria</taxon>
        <taxon>Pseudomonadati</taxon>
        <taxon>Bacteroidota</taxon>
        <taxon>Chitinophagia</taxon>
        <taxon>Chitinophagales</taxon>
        <taxon>Chitinophagaceae</taxon>
        <taxon>Niabella</taxon>
    </lineage>
</organism>
<dbReference type="Pfam" id="PF01120">
    <property type="entry name" value="Alpha_L_fucos"/>
    <property type="match status" value="1"/>
</dbReference>
<dbReference type="GO" id="GO:0005975">
    <property type="term" value="P:carbohydrate metabolic process"/>
    <property type="evidence" value="ECO:0007669"/>
    <property type="project" value="InterPro"/>
</dbReference>
<evidence type="ECO:0000259" key="2">
    <source>
        <dbReference type="Pfam" id="PF01120"/>
    </source>
</evidence>
<evidence type="ECO:0000313" key="3">
    <source>
        <dbReference type="EMBL" id="SDD78348.1"/>
    </source>
</evidence>
<keyword evidence="1" id="KW-0472">Membrane</keyword>
<dbReference type="GO" id="GO:0004560">
    <property type="term" value="F:alpha-L-fucosidase activity"/>
    <property type="evidence" value="ECO:0007669"/>
    <property type="project" value="InterPro"/>
</dbReference>
<evidence type="ECO:0000313" key="4">
    <source>
        <dbReference type="Proteomes" id="UP000198757"/>
    </source>
</evidence>
<reference evidence="4" key="1">
    <citation type="submission" date="2016-10" db="EMBL/GenBank/DDBJ databases">
        <authorList>
            <person name="Varghese N."/>
            <person name="Submissions S."/>
        </authorList>
    </citation>
    <scope>NUCLEOTIDE SEQUENCE [LARGE SCALE GENOMIC DNA]</scope>
    <source>
        <strain evidence="4">DSM 25811 / CCM 8410 / LMG 26954 / E90</strain>
    </source>
</reference>
<dbReference type="SUPFAM" id="SSF51445">
    <property type="entry name" value="(Trans)glycosidases"/>
    <property type="match status" value="1"/>
</dbReference>
<dbReference type="InterPro" id="IPR057739">
    <property type="entry name" value="Glyco_hydro_29_N"/>
</dbReference>
<dbReference type="AlphaFoldDB" id="A0A1G6XJH1"/>
<keyword evidence="4" id="KW-1185">Reference proteome</keyword>
<evidence type="ECO:0000256" key="1">
    <source>
        <dbReference type="SAM" id="Phobius"/>
    </source>
</evidence>
<sequence>MQELFYTNYLYTTIVMMNRRSVFRIFVITCCMTCMAMPYTKAQSYQANWASLDQRSTPQWFRDAKFGIFIHWGI</sequence>
<keyword evidence="1" id="KW-1133">Transmembrane helix</keyword>
<dbReference type="Gene3D" id="3.20.20.80">
    <property type="entry name" value="Glycosidases"/>
    <property type="match status" value="1"/>
</dbReference>
<accession>A0A1G6XJH1</accession>